<evidence type="ECO:0000313" key="2">
    <source>
        <dbReference type="Proteomes" id="UP000790787"/>
    </source>
</evidence>
<dbReference type="GO" id="GO:0004523">
    <property type="term" value="F:RNA-DNA hybrid ribonuclease activity"/>
    <property type="evidence" value="ECO:0007669"/>
    <property type="project" value="InterPro"/>
</dbReference>
<accession>A0A1S4AGD8</accession>
<gene>
    <name evidence="3" type="primary">LOC107797137</name>
</gene>
<evidence type="ECO:0000313" key="3">
    <source>
        <dbReference type="RefSeq" id="XP_016475488.1"/>
    </source>
</evidence>
<keyword evidence="2" id="KW-1185">Reference proteome</keyword>
<dbReference type="GeneID" id="107797137"/>
<dbReference type="AlphaFoldDB" id="A0A1S4AGD8"/>
<dbReference type="RefSeq" id="XP_016475488.1">
    <property type="nucleotide sequence ID" value="XM_016620002.1"/>
</dbReference>
<dbReference type="Proteomes" id="UP000790787">
    <property type="component" value="Chromosome 7"/>
</dbReference>
<dbReference type="STRING" id="4097.A0A1S4AGD8"/>
<dbReference type="GO" id="GO:0003676">
    <property type="term" value="F:nucleic acid binding"/>
    <property type="evidence" value="ECO:0007669"/>
    <property type="project" value="InterPro"/>
</dbReference>
<protein>
    <submittedName>
        <fullName evidence="3">Uncharacterized protein LOC107797137</fullName>
    </submittedName>
</protein>
<dbReference type="PANTHER" id="PTHR48475:SF1">
    <property type="entry name" value="RNASE H TYPE-1 DOMAIN-CONTAINING PROTEIN"/>
    <property type="match status" value="1"/>
</dbReference>
<dbReference type="InterPro" id="IPR002156">
    <property type="entry name" value="RNaseH_domain"/>
</dbReference>
<dbReference type="Pfam" id="PF13456">
    <property type="entry name" value="RVT_3"/>
    <property type="match status" value="1"/>
</dbReference>
<name>A0A1S4AGD8_TOBAC</name>
<dbReference type="PaxDb" id="4097-A0A1S4AGD8"/>
<dbReference type="OrthoDB" id="1698855at2759"/>
<dbReference type="InterPro" id="IPR036397">
    <property type="entry name" value="RNaseH_sf"/>
</dbReference>
<organism evidence="2 3">
    <name type="scientific">Nicotiana tabacum</name>
    <name type="common">Common tobacco</name>
    <dbReference type="NCBI Taxonomy" id="4097"/>
    <lineage>
        <taxon>Eukaryota</taxon>
        <taxon>Viridiplantae</taxon>
        <taxon>Streptophyta</taxon>
        <taxon>Embryophyta</taxon>
        <taxon>Tracheophyta</taxon>
        <taxon>Spermatophyta</taxon>
        <taxon>Magnoliopsida</taxon>
        <taxon>eudicotyledons</taxon>
        <taxon>Gunneridae</taxon>
        <taxon>Pentapetalae</taxon>
        <taxon>asterids</taxon>
        <taxon>lamiids</taxon>
        <taxon>Solanales</taxon>
        <taxon>Solanaceae</taxon>
        <taxon>Nicotianoideae</taxon>
        <taxon>Nicotianeae</taxon>
        <taxon>Nicotiana</taxon>
    </lineage>
</organism>
<feature type="domain" description="RNase H type-1" evidence="1">
    <location>
        <begin position="13"/>
        <end position="119"/>
    </location>
</feature>
<dbReference type="Gene3D" id="3.30.420.10">
    <property type="entry name" value="Ribonuclease H-like superfamily/Ribonuclease H"/>
    <property type="match status" value="1"/>
</dbReference>
<dbReference type="KEGG" id="nta:107797137"/>
<reference evidence="3" key="2">
    <citation type="submission" date="2025-08" db="UniProtKB">
        <authorList>
            <consortium name="RefSeq"/>
        </authorList>
    </citation>
    <scope>IDENTIFICATION</scope>
    <source>
        <tissue evidence="3">Leaf</tissue>
    </source>
</reference>
<proteinExistence type="predicted"/>
<dbReference type="SUPFAM" id="SSF53098">
    <property type="entry name" value="Ribonuclease H-like"/>
    <property type="match status" value="1"/>
</dbReference>
<dbReference type="PANTHER" id="PTHR48475">
    <property type="entry name" value="RIBONUCLEASE H"/>
    <property type="match status" value="1"/>
</dbReference>
<dbReference type="InterPro" id="IPR012337">
    <property type="entry name" value="RNaseH-like_sf"/>
</dbReference>
<evidence type="ECO:0000259" key="1">
    <source>
        <dbReference type="Pfam" id="PF13456"/>
    </source>
</evidence>
<sequence length="223" mass="25998">MWFDGAGNFKGVGIAVVLVLESGQNYPASTKIRFLCIKNMAEYEACILGIKMTVNMNINELLVIGVSDLLIHQVQGEWSTKNVKIFPYLHCVKTLCKFTKIDFKHIPMIQNDFDDVLATTSSMIQHQNKNYIDPIEVEITDQYDYYFYIDEELDGKLWYHDVNGFLEIREYLENANNSQKKARKRLENHFFLNREVLLQEDSRLGFVEICRCHRGNQIIGRNT</sequence>
<reference evidence="2" key="1">
    <citation type="journal article" date="2014" name="Nat. Commun.">
        <title>The tobacco genome sequence and its comparison with those of tomato and potato.</title>
        <authorList>
            <person name="Sierro N."/>
            <person name="Battey J.N."/>
            <person name="Ouadi S."/>
            <person name="Bakaher N."/>
            <person name="Bovet L."/>
            <person name="Willig A."/>
            <person name="Goepfert S."/>
            <person name="Peitsch M.C."/>
            <person name="Ivanov N.V."/>
        </authorList>
    </citation>
    <scope>NUCLEOTIDE SEQUENCE [LARGE SCALE GENOMIC DNA]</scope>
</reference>